<gene>
    <name evidence="9" type="ORF">MNR06_07565</name>
</gene>
<accession>A0ABY4CD93</accession>
<evidence type="ECO:0000256" key="5">
    <source>
        <dbReference type="ARBA" id="ARBA00022692"/>
    </source>
</evidence>
<organism evidence="9 10">
    <name type="scientific">Bdellovibrio reynosensis</name>
    <dbReference type="NCBI Taxonomy" id="2835041"/>
    <lineage>
        <taxon>Bacteria</taxon>
        <taxon>Pseudomonadati</taxon>
        <taxon>Bdellovibrionota</taxon>
        <taxon>Bdellovibrionia</taxon>
        <taxon>Bdellovibrionales</taxon>
        <taxon>Pseudobdellovibrionaceae</taxon>
        <taxon>Bdellovibrio</taxon>
    </lineage>
</organism>
<dbReference type="InterPro" id="IPR045863">
    <property type="entry name" value="CorA_TM1_TM2"/>
</dbReference>
<keyword evidence="7 8" id="KW-0472">Membrane</keyword>
<protein>
    <submittedName>
        <fullName evidence="9">Magnesium and cobalt transport protein</fullName>
    </submittedName>
</protein>
<evidence type="ECO:0000256" key="3">
    <source>
        <dbReference type="ARBA" id="ARBA00022448"/>
    </source>
</evidence>
<evidence type="ECO:0000313" key="9">
    <source>
        <dbReference type="EMBL" id="UOF02808.1"/>
    </source>
</evidence>
<keyword evidence="10" id="KW-1185">Reference proteome</keyword>
<evidence type="ECO:0000256" key="7">
    <source>
        <dbReference type="ARBA" id="ARBA00023136"/>
    </source>
</evidence>
<feature type="transmembrane region" description="Helical" evidence="8">
    <location>
        <begin position="278"/>
        <end position="299"/>
    </location>
</feature>
<evidence type="ECO:0000256" key="4">
    <source>
        <dbReference type="ARBA" id="ARBA00022475"/>
    </source>
</evidence>
<evidence type="ECO:0000313" key="10">
    <source>
        <dbReference type="Proteomes" id="UP000830116"/>
    </source>
</evidence>
<dbReference type="InterPro" id="IPR002523">
    <property type="entry name" value="MgTranspt_CorA/ZnTranspt_ZntB"/>
</dbReference>
<proteinExistence type="inferred from homology"/>
<keyword evidence="5 8" id="KW-0812">Transmembrane</keyword>
<evidence type="ECO:0000256" key="8">
    <source>
        <dbReference type="SAM" id="Phobius"/>
    </source>
</evidence>
<dbReference type="SUPFAM" id="SSF143865">
    <property type="entry name" value="CorA soluble domain-like"/>
    <property type="match status" value="1"/>
</dbReference>
<sequence>MKRFEHKWQDFKWIDIEAPTPADLEMLAGEFNIPRAAISNSLDPEHLPKCEVFDKLIYIILRHHDEQAKISAATMQEISTKLILFVGKNFVITIHRAAIKSISDKKETCSSQNNVEMISFVKGLFLHTIRSFDKPLDDLDSKTDVIEERVFALQRRNILRQGYIVKRKTSSYRKIFKFTSDIIAKLNTEMEVPLKDINHVREPLDKLIFFADSIQEEITGLINLHLSLMAQKTNEASYRTNEVMRVLTVFSIFFLPLNFIAGVYGMNFEFMPELKLQYGYFITLGVMLTVVIAITWWMLRKGWLKKDQF</sequence>
<evidence type="ECO:0000256" key="6">
    <source>
        <dbReference type="ARBA" id="ARBA00022989"/>
    </source>
</evidence>
<dbReference type="Pfam" id="PF01544">
    <property type="entry name" value="CorA"/>
    <property type="match status" value="1"/>
</dbReference>
<dbReference type="RefSeq" id="WP_243540627.1">
    <property type="nucleotide sequence ID" value="NZ_CP093442.1"/>
</dbReference>
<keyword evidence="4" id="KW-1003">Cell membrane</keyword>
<comment type="subcellular location">
    <subcellularLocation>
        <location evidence="1">Cell membrane</location>
        <topology evidence="1">Multi-pass membrane protein</topology>
    </subcellularLocation>
</comment>
<name>A0ABY4CD93_9BACT</name>
<comment type="similarity">
    <text evidence="2">Belongs to the CorA metal ion transporter (MIT) (TC 1.A.35) family.</text>
</comment>
<dbReference type="EMBL" id="CP093442">
    <property type="protein sequence ID" value="UOF02808.1"/>
    <property type="molecule type" value="Genomic_DNA"/>
</dbReference>
<dbReference type="Gene3D" id="3.30.460.20">
    <property type="entry name" value="CorA soluble domain-like"/>
    <property type="match status" value="1"/>
</dbReference>
<evidence type="ECO:0000256" key="2">
    <source>
        <dbReference type="ARBA" id="ARBA00009765"/>
    </source>
</evidence>
<keyword evidence="3" id="KW-0813">Transport</keyword>
<reference evidence="9" key="1">
    <citation type="submission" date="2022-03" db="EMBL/GenBank/DDBJ databases">
        <title>Genome Identification and Characterization of new species Bdellovibrio reynosense LBG001 sp. nov. from a Mexico soil sample.</title>
        <authorList>
            <person name="Camilli A."/>
            <person name="Ajao Y."/>
            <person name="Guo X."/>
        </authorList>
    </citation>
    <scope>NUCLEOTIDE SEQUENCE</scope>
    <source>
        <strain evidence="9">LBG001</strain>
    </source>
</reference>
<dbReference type="Proteomes" id="UP000830116">
    <property type="component" value="Chromosome"/>
</dbReference>
<dbReference type="Gene3D" id="1.20.58.340">
    <property type="entry name" value="Magnesium transport protein CorA, transmembrane region"/>
    <property type="match status" value="2"/>
</dbReference>
<dbReference type="PANTHER" id="PTHR46494">
    <property type="entry name" value="CORA FAMILY METAL ION TRANSPORTER (EUROFUNG)"/>
    <property type="match status" value="1"/>
</dbReference>
<dbReference type="InterPro" id="IPR045861">
    <property type="entry name" value="CorA_cytoplasmic_dom"/>
</dbReference>
<feature type="transmembrane region" description="Helical" evidence="8">
    <location>
        <begin position="246"/>
        <end position="266"/>
    </location>
</feature>
<dbReference type="SUPFAM" id="SSF144083">
    <property type="entry name" value="Magnesium transport protein CorA, transmembrane region"/>
    <property type="match status" value="1"/>
</dbReference>
<evidence type="ECO:0000256" key="1">
    <source>
        <dbReference type="ARBA" id="ARBA00004651"/>
    </source>
</evidence>
<dbReference type="PANTHER" id="PTHR46494:SF1">
    <property type="entry name" value="CORA FAMILY METAL ION TRANSPORTER (EUROFUNG)"/>
    <property type="match status" value="1"/>
</dbReference>
<keyword evidence="6 8" id="KW-1133">Transmembrane helix</keyword>